<dbReference type="AlphaFoldDB" id="A0A9Q1E963"/>
<dbReference type="Proteomes" id="UP001152622">
    <property type="component" value="Chromosome 21"/>
</dbReference>
<evidence type="ECO:0000256" key="1">
    <source>
        <dbReference type="SAM" id="MobiDB-lite"/>
    </source>
</evidence>
<evidence type="ECO:0000313" key="3">
    <source>
        <dbReference type="Proteomes" id="UP001152622"/>
    </source>
</evidence>
<gene>
    <name evidence="2" type="ORF">SKAU_G00401790</name>
</gene>
<name>A0A9Q1E963_SYNKA</name>
<evidence type="ECO:0000313" key="2">
    <source>
        <dbReference type="EMBL" id="KAJ8334540.1"/>
    </source>
</evidence>
<keyword evidence="3" id="KW-1185">Reference proteome</keyword>
<proteinExistence type="predicted"/>
<protein>
    <submittedName>
        <fullName evidence="2">Uncharacterized protein</fullName>
    </submittedName>
</protein>
<dbReference type="EMBL" id="JAINUF010000021">
    <property type="protein sequence ID" value="KAJ8334540.1"/>
    <property type="molecule type" value="Genomic_DNA"/>
</dbReference>
<comment type="caution">
    <text evidence="2">The sequence shown here is derived from an EMBL/GenBank/DDBJ whole genome shotgun (WGS) entry which is preliminary data.</text>
</comment>
<feature type="region of interest" description="Disordered" evidence="1">
    <location>
        <begin position="1"/>
        <end position="27"/>
    </location>
</feature>
<reference evidence="2" key="1">
    <citation type="journal article" date="2023" name="Science">
        <title>Genome structures resolve the early diversification of teleost fishes.</title>
        <authorList>
            <person name="Parey E."/>
            <person name="Louis A."/>
            <person name="Montfort J."/>
            <person name="Bouchez O."/>
            <person name="Roques C."/>
            <person name="Iampietro C."/>
            <person name="Lluch J."/>
            <person name="Castinel A."/>
            <person name="Donnadieu C."/>
            <person name="Desvignes T."/>
            <person name="Floi Bucao C."/>
            <person name="Jouanno E."/>
            <person name="Wen M."/>
            <person name="Mejri S."/>
            <person name="Dirks R."/>
            <person name="Jansen H."/>
            <person name="Henkel C."/>
            <person name="Chen W.J."/>
            <person name="Zahm M."/>
            <person name="Cabau C."/>
            <person name="Klopp C."/>
            <person name="Thompson A.W."/>
            <person name="Robinson-Rechavi M."/>
            <person name="Braasch I."/>
            <person name="Lecointre G."/>
            <person name="Bobe J."/>
            <person name="Postlethwait J.H."/>
            <person name="Berthelot C."/>
            <person name="Roest Crollius H."/>
            <person name="Guiguen Y."/>
        </authorList>
    </citation>
    <scope>NUCLEOTIDE SEQUENCE</scope>
    <source>
        <strain evidence="2">WJC10195</strain>
    </source>
</reference>
<organism evidence="2 3">
    <name type="scientific">Synaphobranchus kaupii</name>
    <name type="common">Kaup's arrowtooth eel</name>
    <dbReference type="NCBI Taxonomy" id="118154"/>
    <lineage>
        <taxon>Eukaryota</taxon>
        <taxon>Metazoa</taxon>
        <taxon>Chordata</taxon>
        <taxon>Craniata</taxon>
        <taxon>Vertebrata</taxon>
        <taxon>Euteleostomi</taxon>
        <taxon>Actinopterygii</taxon>
        <taxon>Neopterygii</taxon>
        <taxon>Teleostei</taxon>
        <taxon>Anguilliformes</taxon>
        <taxon>Synaphobranchidae</taxon>
        <taxon>Synaphobranchus</taxon>
    </lineage>
</organism>
<accession>A0A9Q1E963</accession>
<sequence length="202" mass="22700">MRRRRGASFRGPGHVTTGGGRERPPAEAICCQVPLRGERREPSSHARQEPRPQAAVLPSACSTTASRVVLDLLPQPTPVGMILAYRLIGVMLACRYRLITLIRRMNNINETLINGARMPPRGRPVAPCFRPRRRARFTGVRPRVPRVMIAAVRRYRAPDVGTASGIKSLTSAPRLRLLAYFRPINHGPETALRRDFTPWWEV</sequence>